<evidence type="ECO:0000313" key="1">
    <source>
        <dbReference type="EMBL" id="KAI5673147.1"/>
    </source>
</evidence>
<name>A0ACC0BKD5_CATRO</name>
<evidence type="ECO:0000313" key="2">
    <source>
        <dbReference type="Proteomes" id="UP001060085"/>
    </source>
</evidence>
<proteinExistence type="predicted"/>
<dbReference type="Proteomes" id="UP001060085">
    <property type="component" value="Linkage Group LG03"/>
</dbReference>
<sequence length="104" mass="12638">MFEEFTETEEEYVEHNYLFETNILLDLKVDLVNWTRKRAKIVSTYFIITRYISKRRFEREKKKARLDDEDEEEEVSVKRRGSYRTEKCNCPFQLKGEKSAIGDK</sequence>
<comment type="caution">
    <text evidence="1">The sequence shown here is derived from an EMBL/GenBank/DDBJ whole genome shotgun (WGS) entry which is preliminary data.</text>
</comment>
<gene>
    <name evidence="1" type="ORF">M9H77_13511</name>
</gene>
<dbReference type="EMBL" id="CM044703">
    <property type="protein sequence ID" value="KAI5673147.1"/>
    <property type="molecule type" value="Genomic_DNA"/>
</dbReference>
<protein>
    <submittedName>
        <fullName evidence="1">Uncharacterized protein</fullName>
    </submittedName>
</protein>
<keyword evidence="2" id="KW-1185">Reference proteome</keyword>
<accession>A0ACC0BKD5</accession>
<reference evidence="2" key="1">
    <citation type="journal article" date="2023" name="Nat. Plants">
        <title>Single-cell RNA sequencing provides a high-resolution roadmap for understanding the multicellular compartmentation of specialized metabolism.</title>
        <authorList>
            <person name="Sun S."/>
            <person name="Shen X."/>
            <person name="Li Y."/>
            <person name="Li Y."/>
            <person name="Wang S."/>
            <person name="Li R."/>
            <person name="Zhang H."/>
            <person name="Shen G."/>
            <person name="Guo B."/>
            <person name="Wei J."/>
            <person name="Xu J."/>
            <person name="St-Pierre B."/>
            <person name="Chen S."/>
            <person name="Sun C."/>
        </authorList>
    </citation>
    <scope>NUCLEOTIDE SEQUENCE [LARGE SCALE GENOMIC DNA]</scope>
</reference>
<organism evidence="1 2">
    <name type="scientific">Catharanthus roseus</name>
    <name type="common">Madagascar periwinkle</name>
    <name type="synonym">Vinca rosea</name>
    <dbReference type="NCBI Taxonomy" id="4058"/>
    <lineage>
        <taxon>Eukaryota</taxon>
        <taxon>Viridiplantae</taxon>
        <taxon>Streptophyta</taxon>
        <taxon>Embryophyta</taxon>
        <taxon>Tracheophyta</taxon>
        <taxon>Spermatophyta</taxon>
        <taxon>Magnoliopsida</taxon>
        <taxon>eudicotyledons</taxon>
        <taxon>Gunneridae</taxon>
        <taxon>Pentapetalae</taxon>
        <taxon>asterids</taxon>
        <taxon>lamiids</taxon>
        <taxon>Gentianales</taxon>
        <taxon>Apocynaceae</taxon>
        <taxon>Rauvolfioideae</taxon>
        <taxon>Vinceae</taxon>
        <taxon>Catharanthinae</taxon>
        <taxon>Catharanthus</taxon>
    </lineage>
</organism>